<dbReference type="EMBL" id="FR799585">
    <property type="protein sequence ID" value="CBZ29875.1"/>
    <property type="molecule type" value="Genomic_DNA"/>
</dbReference>
<protein>
    <submittedName>
        <fullName evidence="2">Uncharacterized protein</fullName>
    </submittedName>
</protein>
<feature type="compositionally biased region" description="Polar residues" evidence="1">
    <location>
        <begin position="204"/>
        <end position="219"/>
    </location>
</feature>
<name>E9B3Q8_LEIMU</name>
<dbReference type="VEuPathDB" id="TriTrypDB:LmxM.32.0760"/>
<accession>E9B3Q8</accession>
<evidence type="ECO:0000313" key="3">
    <source>
        <dbReference type="Proteomes" id="UP000007259"/>
    </source>
</evidence>
<dbReference type="PhylomeDB" id="E9B3Q8"/>
<evidence type="ECO:0000256" key="1">
    <source>
        <dbReference type="SAM" id="MobiDB-lite"/>
    </source>
</evidence>
<dbReference type="Proteomes" id="UP000007259">
    <property type="component" value="Chromosome 32"/>
</dbReference>
<feature type="region of interest" description="Disordered" evidence="1">
    <location>
        <begin position="68"/>
        <end position="92"/>
    </location>
</feature>
<dbReference type="KEGG" id="lmi:LMXM_32_0760"/>
<dbReference type="GeneID" id="13453844"/>
<keyword evidence="3" id="KW-1185">Reference proteome</keyword>
<feature type="compositionally biased region" description="Acidic residues" evidence="1">
    <location>
        <begin position="177"/>
        <end position="187"/>
    </location>
</feature>
<reference evidence="2 3" key="1">
    <citation type="journal article" date="2011" name="Genome Res.">
        <title>Chromosome and gene copy number variation allow major structural change between species and strains of Leishmania.</title>
        <authorList>
            <person name="Rogers M.B."/>
            <person name="Hilley J.D."/>
            <person name="Dickens N.J."/>
            <person name="Wilkes J."/>
            <person name="Bates P.A."/>
            <person name="Depledge D.P."/>
            <person name="Harris D."/>
            <person name="Her Y."/>
            <person name="Herzyk P."/>
            <person name="Imamura H."/>
            <person name="Otto T.D."/>
            <person name="Sanders M."/>
            <person name="Seeger K."/>
            <person name="Dujardin J.C."/>
            <person name="Berriman M."/>
            <person name="Smith D.F."/>
            <person name="Hertz-Fowler C."/>
            <person name="Mottram J.C."/>
        </authorList>
    </citation>
    <scope>NUCLEOTIDE SEQUENCE [LARGE SCALE GENOMIC DNA]</scope>
    <source>
        <strain evidence="2 3">MHOM/GT/2001/U1103</strain>
    </source>
</reference>
<dbReference type="AlphaFoldDB" id="E9B3Q8"/>
<sequence>MLPACPPPPPSAAYNPQASVTSSGAIAGYAASVSALEQRRRMAELDAARRLNRGAQWRNELLGPSAADLGSFSAAPSSAQAKSAPSTSADAGKFGNSIAAALHLRQEEKEKTLLKRLQQQRKAEEESGGSQALAEKDMEVGVFVTASYKALLQRNLHPTEKSRGGEGAQPAKKGNGADDEGSSDDDGPLAAYLRQLESTREPATVTNDASPSASRSTTGDYYERVMKAPLLDEKNASGTAVAMTGSVGDASGFSEGAPEITPSVEGSDTASLAAPTLNERQDRIEHAAVGPSSTPGSLVVPQAEAEKVKGTVKLAPAAETEADDVHSAVLAHAQLLFDMRQAKSRRGANPATLVAAARRCDERIGASLSASLS</sequence>
<dbReference type="OMA" id="NRGAQWR"/>
<organism evidence="2 3">
    <name type="scientific">Leishmania mexicana (strain MHOM/GT/2001/U1103)</name>
    <dbReference type="NCBI Taxonomy" id="929439"/>
    <lineage>
        <taxon>Eukaryota</taxon>
        <taxon>Discoba</taxon>
        <taxon>Euglenozoa</taxon>
        <taxon>Kinetoplastea</taxon>
        <taxon>Metakinetoplastina</taxon>
        <taxon>Trypanosomatida</taxon>
        <taxon>Trypanosomatidae</taxon>
        <taxon>Leishmaniinae</taxon>
        <taxon>Leishmania</taxon>
    </lineage>
</organism>
<dbReference type="OrthoDB" id="273829at2759"/>
<feature type="region of interest" description="Disordered" evidence="1">
    <location>
        <begin position="155"/>
        <end position="220"/>
    </location>
</feature>
<proteinExistence type="predicted"/>
<feature type="compositionally biased region" description="Low complexity" evidence="1">
    <location>
        <begin position="71"/>
        <end position="89"/>
    </location>
</feature>
<gene>
    <name evidence="2" type="ORF">LMXM_32_0760</name>
</gene>
<dbReference type="RefSeq" id="XP_003878325.1">
    <property type="nucleotide sequence ID" value="XM_003878276.1"/>
</dbReference>
<evidence type="ECO:0000313" key="2">
    <source>
        <dbReference type="EMBL" id="CBZ29875.1"/>
    </source>
</evidence>